<evidence type="ECO:0000313" key="10">
    <source>
        <dbReference type="Proteomes" id="UP000530234"/>
    </source>
</evidence>
<evidence type="ECO:0000313" key="9">
    <source>
        <dbReference type="EMBL" id="MBB0232472.1"/>
    </source>
</evidence>
<feature type="transmembrane region" description="Helical" evidence="7">
    <location>
        <begin position="324"/>
        <end position="347"/>
    </location>
</feature>
<feature type="region of interest" description="Disordered" evidence="6">
    <location>
        <begin position="1"/>
        <end position="22"/>
    </location>
</feature>
<dbReference type="InterPro" id="IPR036259">
    <property type="entry name" value="MFS_trans_sf"/>
</dbReference>
<gene>
    <name evidence="9" type="ORF">FOE67_24045</name>
</gene>
<dbReference type="RefSeq" id="WP_182667002.1">
    <property type="nucleotide sequence ID" value="NZ_VKHS01000954.1"/>
</dbReference>
<evidence type="ECO:0000256" key="3">
    <source>
        <dbReference type="ARBA" id="ARBA00022692"/>
    </source>
</evidence>
<keyword evidence="10" id="KW-1185">Reference proteome</keyword>
<dbReference type="PANTHER" id="PTHR43124:SF3">
    <property type="entry name" value="CHLORAMPHENICOL EFFLUX PUMP RV0191"/>
    <property type="match status" value="1"/>
</dbReference>
<comment type="caution">
    <text evidence="9">The sequence shown here is derived from an EMBL/GenBank/DDBJ whole genome shotgun (WGS) entry which is preliminary data.</text>
</comment>
<accession>A0A7W3T7N5</accession>
<dbReference type="EMBL" id="VKHS01000954">
    <property type="protein sequence ID" value="MBB0232472.1"/>
    <property type="molecule type" value="Genomic_DNA"/>
</dbReference>
<feature type="transmembrane region" description="Helical" evidence="7">
    <location>
        <begin position="359"/>
        <end position="379"/>
    </location>
</feature>
<feature type="transmembrane region" description="Helical" evidence="7">
    <location>
        <begin position="74"/>
        <end position="95"/>
    </location>
</feature>
<organism evidence="9 10">
    <name type="scientific">Streptomyces calidiresistens</name>
    <dbReference type="NCBI Taxonomy" id="1485586"/>
    <lineage>
        <taxon>Bacteria</taxon>
        <taxon>Bacillati</taxon>
        <taxon>Actinomycetota</taxon>
        <taxon>Actinomycetes</taxon>
        <taxon>Kitasatosporales</taxon>
        <taxon>Streptomycetaceae</taxon>
        <taxon>Streptomyces</taxon>
    </lineage>
</organism>
<dbReference type="CDD" id="cd17324">
    <property type="entry name" value="MFS_NepI_like"/>
    <property type="match status" value="1"/>
</dbReference>
<protein>
    <submittedName>
        <fullName evidence="9">MFS transporter</fullName>
    </submittedName>
</protein>
<name>A0A7W3T7N5_9ACTN</name>
<evidence type="ECO:0000256" key="4">
    <source>
        <dbReference type="ARBA" id="ARBA00022989"/>
    </source>
</evidence>
<dbReference type="SUPFAM" id="SSF103473">
    <property type="entry name" value="MFS general substrate transporter"/>
    <property type="match status" value="1"/>
</dbReference>
<dbReference type="GO" id="GO:0022857">
    <property type="term" value="F:transmembrane transporter activity"/>
    <property type="evidence" value="ECO:0007669"/>
    <property type="project" value="InterPro"/>
</dbReference>
<comment type="subcellular location">
    <subcellularLocation>
        <location evidence="1">Cell membrane</location>
        <topology evidence="1">Multi-pass membrane protein</topology>
    </subcellularLocation>
</comment>
<dbReference type="PROSITE" id="PS50850">
    <property type="entry name" value="MFS"/>
    <property type="match status" value="1"/>
</dbReference>
<feature type="domain" description="Major facilitator superfamily (MFS) profile" evidence="8">
    <location>
        <begin position="37"/>
        <end position="410"/>
    </location>
</feature>
<keyword evidence="2" id="KW-1003">Cell membrane</keyword>
<dbReference type="GO" id="GO:0005886">
    <property type="term" value="C:plasma membrane"/>
    <property type="evidence" value="ECO:0007669"/>
    <property type="project" value="UniProtKB-SubCell"/>
</dbReference>
<dbReference type="InterPro" id="IPR050189">
    <property type="entry name" value="MFS_Efflux_Transporters"/>
</dbReference>
<reference evidence="10" key="1">
    <citation type="submission" date="2019-10" db="EMBL/GenBank/DDBJ databases">
        <title>Streptomyces sp. nov., a novel actinobacterium isolated from alkaline environment.</title>
        <authorList>
            <person name="Golinska P."/>
        </authorList>
    </citation>
    <scope>NUCLEOTIDE SEQUENCE [LARGE SCALE GENOMIC DNA]</scope>
    <source>
        <strain evidence="10">DSM 42108</strain>
    </source>
</reference>
<feature type="transmembrane region" description="Helical" evidence="7">
    <location>
        <begin position="102"/>
        <end position="121"/>
    </location>
</feature>
<feature type="transmembrane region" description="Helical" evidence="7">
    <location>
        <begin position="162"/>
        <end position="185"/>
    </location>
</feature>
<sequence>MRGTRTTGPAPATGSAGAPPASTVRSLRARTVRGWGAVVSVAVGIFALMTSELLPVGLLTPIGSEFGVSAGTAGLMVTVPGIVAAISAPLITVLAGRIDRRIVLCALIGVMGAANLLSSLADHFSLVLAARFLVGVAVGGFWSIAGGIALRLVPEHHVGRAMAVIFGGVETATVLGVPAGTYLGALAGWRTAFAAVGLLGLAALVCMVFLLPTLPAVRVVPLSALPRLLRNRPAVRRGLALTLLLVTGHFLAWTYLRPILEERTGADGGTVGTLLLAFGVAGLVGNVVAGFGAARHPRGAPAAIGATTALAVCLLPVVNGPVGAVPVVLAWGLAYGAVPVTLQTWILRAAPGETEAATSLHVCAFNFSIALGAWGGGLVVDRSPVLGVVVPAALLVVMAVPVAMAAGRFAGVGAGPP</sequence>
<keyword evidence="5 7" id="KW-0472">Membrane</keyword>
<dbReference type="Proteomes" id="UP000530234">
    <property type="component" value="Unassembled WGS sequence"/>
</dbReference>
<evidence type="ECO:0000256" key="2">
    <source>
        <dbReference type="ARBA" id="ARBA00022475"/>
    </source>
</evidence>
<keyword evidence="3 7" id="KW-0812">Transmembrane</keyword>
<feature type="transmembrane region" description="Helical" evidence="7">
    <location>
        <begin position="191"/>
        <end position="217"/>
    </location>
</feature>
<dbReference type="Gene3D" id="1.20.1250.20">
    <property type="entry name" value="MFS general substrate transporter like domains"/>
    <property type="match status" value="1"/>
</dbReference>
<evidence type="ECO:0000256" key="1">
    <source>
        <dbReference type="ARBA" id="ARBA00004651"/>
    </source>
</evidence>
<evidence type="ECO:0000256" key="7">
    <source>
        <dbReference type="SAM" id="Phobius"/>
    </source>
</evidence>
<keyword evidence="4 7" id="KW-1133">Transmembrane helix</keyword>
<dbReference type="InterPro" id="IPR011701">
    <property type="entry name" value="MFS"/>
</dbReference>
<evidence type="ECO:0000256" key="5">
    <source>
        <dbReference type="ARBA" id="ARBA00023136"/>
    </source>
</evidence>
<feature type="transmembrane region" description="Helical" evidence="7">
    <location>
        <begin position="385"/>
        <end position="406"/>
    </location>
</feature>
<feature type="transmembrane region" description="Helical" evidence="7">
    <location>
        <begin position="268"/>
        <end position="288"/>
    </location>
</feature>
<feature type="transmembrane region" description="Helical" evidence="7">
    <location>
        <begin position="238"/>
        <end position="256"/>
    </location>
</feature>
<feature type="transmembrane region" description="Helical" evidence="7">
    <location>
        <begin position="35"/>
        <end position="54"/>
    </location>
</feature>
<evidence type="ECO:0000259" key="8">
    <source>
        <dbReference type="PROSITE" id="PS50850"/>
    </source>
</evidence>
<evidence type="ECO:0000256" key="6">
    <source>
        <dbReference type="SAM" id="MobiDB-lite"/>
    </source>
</evidence>
<dbReference type="InterPro" id="IPR020846">
    <property type="entry name" value="MFS_dom"/>
</dbReference>
<dbReference type="AlphaFoldDB" id="A0A7W3T7N5"/>
<dbReference type="Pfam" id="PF07690">
    <property type="entry name" value="MFS_1"/>
    <property type="match status" value="1"/>
</dbReference>
<proteinExistence type="predicted"/>
<feature type="transmembrane region" description="Helical" evidence="7">
    <location>
        <begin position="127"/>
        <end position="150"/>
    </location>
</feature>
<dbReference type="PANTHER" id="PTHR43124">
    <property type="entry name" value="PURINE EFFLUX PUMP PBUE"/>
    <property type="match status" value="1"/>
</dbReference>